<dbReference type="PROSITE" id="PS00138">
    <property type="entry name" value="SUBTILASE_SER"/>
    <property type="match status" value="1"/>
</dbReference>
<name>A0ABP9W666_9DEIO</name>
<evidence type="ECO:0000256" key="5">
    <source>
        <dbReference type="PROSITE-ProRule" id="PRU01240"/>
    </source>
</evidence>
<dbReference type="Pfam" id="PF00082">
    <property type="entry name" value="Peptidase_S8"/>
    <property type="match status" value="1"/>
</dbReference>
<keyword evidence="3 5" id="KW-0378">Hydrolase</keyword>
<evidence type="ECO:0000256" key="2">
    <source>
        <dbReference type="ARBA" id="ARBA00022670"/>
    </source>
</evidence>
<feature type="active site" description="Charge relay system" evidence="5">
    <location>
        <position position="343"/>
    </location>
</feature>
<evidence type="ECO:0000256" key="4">
    <source>
        <dbReference type="ARBA" id="ARBA00022825"/>
    </source>
</evidence>
<dbReference type="EMBL" id="BAABRP010000004">
    <property type="protein sequence ID" value="GAA5512862.1"/>
    <property type="molecule type" value="Genomic_DNA"/>
</dbReference>
<accession>A0ABP9W666</accession>
<feature type="active site" description="Charge relay system" evidence="5">
    <location>
        <position position="192"/>
    </location>
</feature>
<evidence type="ECO:0000259" key="7">
    <source>
        <dbReference type="Pfam" id="PF00082"/>
    </source>
</evidence>
<protein>
    <recommendedName>
        <fullName evidence="7">Peptidase S8/S53 domain-containing protein</fullName>
    </recommendedName>
</protein>
<dbReference type="PANTHER" id="PTHR43806">
    <property type="entry name" value="PEPTIDASE S8"/>
    <property type="match status" value="1"/>
</dbReference>
<gene>
    <name evidence="8" type="ORF">Dcar01_01586</name>
</gene>
<dbReference type="SUPFAM" id="SSF52743">
    <property type="entry name" value="Subtilisin-like"/>
    <property type="match status" value="1"/>
</dbReference>
<organism evidence="8 9">
    <name type="scientific">Deinococcus carri</name>
    <dbReference type="NCBI Taxonomy" id="1211323"/>
    <lineage>
        <taxon>Bacteria</taxon>
        <taxon>Thermotogati</taxon>
        <taxon>Deinococcota</taxon>
        <taxon>Deinococci</taxon>
        <taxon>Deinococcales</taxon>
        <taxon>Deinococcaceae</taxon>
        <taxon>Deinococcus</taxon>
    </lineage>
</organism>
<feature type="active site" description="Charge relay system" evidence="5">
    <location>
        <position position="149"/>
    </location>
</feature>
<dbReference type="PROSITE" id="PS00136">
    <property type="entry name" value="SUBTILASE_ASP"/>
    <property type="match status" value="1"/>
</dbReference>
<dbReference type="PROSITE" id="PS51892">
    <property type="entry name" value="SUBTILASE"/>
    <property type="match status" value="1"/>
</dbReference>
<evidence type="ECO:0000256" key="3">
    <source>
        <dbReference type="ARBA" id="ARBA00022801"/>
    </source>
</evidence>
<reference evidence="8 9" key="1">
    <citation type="submission" date="2024-02" db="EMBL/GenBank/DDBJ databases">
        <title>Deinococcus carri NBRC 110142.</title>
        <authorList>
            <person name="Ichikawa N."/>
            <person name="Katano-Makiyama Y."/>
            <person name="Hidaka K."/>
        </authorList>
    </citation>
    <scope>NUCLEOTIDE SEQUENCE [LARGE SCALE GENOMIC DNA]</scope>
    <source>
        <strain evidence="8 9">NBRC 110142</strain>
    </source>
</reference>
<dbReference type="PRINTS" id="PR00723">
    <property type="entry name" value="SUBTILISIN"/>
</dbReference>
<evidence type="ECO:0000256" key="1">
    <source>
        <dbReference type="ARBA" id="ARBA00011073"/>
    </source>
</evidence>
<dbReference type="InterPro" id="IPR023828">
    <property type="entry name" value="Peptidase_S8_Ser-AS"/>
</dbReference>
<comment type="similarity">
    <text evidence="1 5 6">Belongs to the peptidase S8 family.</text>
</comment>
<comment type="caution">
    <text evidence="8">The sequence shown here is derived from an EMBL/GenBank/DDBJ whole genome shotgun (WGS) entry which is preliminary data.</text>
</comment>
<dbReference type="Gene3D" id="3.40.50.200">
    <property type="entry name" value="Peptidase S8/S53 domain"/>
    <property type="match status" value="1"/>
</dbReference>
<proteinExistence type="inferred from homology"/>
<keyword evidence="4 5" id="KW-0720">Serine protease</keyword>
<dbReference type="InterPro" id="IPR050131">
    <property type="entry name" value="Peptidase_S8_subtilisin-like"/>
</dbReference>
<evidence type="ECO:0000313" key="9">
    <source>
        <dbReference type="Proteomes" id="UP001401887"/>
    </source>
</evidence>
<dbReference type="Proteomes" id="UP001401887">
    <property type="component" value="Unassembled WGS sequence"/>
</dbReference>
<keyword evidence="2 5" id="KW-0645">Protease</keyword>
<evidence type="ECO:0000256" key="6">
    <source>
        <dbReference type="RuleBase" id="RU003355"/>
    </source>
</evidence>
<dbReference type="InterPro" id="IPR023827">
    <property type="entry name" value="Peptidase_S8_Asp-AS"/>
</dbReference>
<evidence type="ECO:0000313" key="8">
    <source>
        <dbReference type="EMBL" id="GAA5512862.1"/>
    </source>
</evidence>
<feature type="domain" description="Peptidase S8/S53" evidence="7">
    <location>
        <begin position="140"/>
        <end position="384"/>
    </location>
</feature>
<keyword evidence="9" id="KW-1185">Reference proteome</keyword>
<dbReference type="PANTHER" id="PTHR43806:SF11">
    <property type="entry name" value="CEREVISIN-RELATED"/>
    <property type="match status" value="1"/>
</dbReference>
<dbReference type="InterPro" id="IPR015500">
    <property type="entry name" value="Peptidase_S8_subtilisin-rel"/>
</dbReference>
<dbReference type="InterPro" id="IPR036852">
    <property type="entry name" value="Peptidase_S8/S53_dom_sf"/>
</dbReference>
<dbReference type="InterPro" id="IPR000209">
    <property type="entry name" value="Peptidase_S8/S53_dom"/>
</dbReference>
<sequence>MAGGTGTTAVRPEFIAQVPLVSGMSADNLEAAYGGQVLSEARGEGYALMGFSASEVRGGLNAQGTRVVHVERNRDRFQGGGLTATMSATRSVWINGEFDTWANATRSVWINGSFNLVPQNTVTFQQIGLEAAQAKASNLGAGVKVAVVDTGVDIDHPAFAGSLAPQNEWRDFRDNDTNPDEEGVLGTGGYGHGTGVAGIVLQVAPKAIILPLRVLGPDGSGDVLHVAQAIDWAVKCNAQIINLSLGTDTRSNVVQDAINRATAKGVMVISAAGNDNRSSLNYPANDAMAGAAGDYSLSVGSVDAGDLKSSFSNYGKALEIVAPGEDVYTPGPDNLLVAWSGTSMAAPVVTGSLALALGQKWNISARDMIKGLTDNAADIYRNGMNSAYKDKLGKGRLDLTVFSKVQ</sequence>